<proteinExistence type="predicted"/>
<evidence type="ECO:0000313" key="2">
    <source>
        <dbReference type="EMBL" id="SOU89612.1"/>
    </source>
</evidence>
<keyword evidence="1" id="KW-0812">Transmembrane</keyword>
<feature type="transmembrane region" description="Helical" evidence="1">
    <location>
        <begin position="231"/>
        <end position="249"/>
    </location>
</feature>
<dbReference type="Pfam" id="PF18928">
    <property type="entry name" value="DUF5677"/>
    <property type="match status" value="1"/>
</dbReference>
<dbReference type="Proteomes" id="UP000490060">
    <property type="component" value="Unassembled WGS sequence"/>
</dbReference>
<evidence type="ECO:0000256" key="1">
    <source>
        <dbReference type="SAM" id="Phobius"/>
    </source>
</evidence>
<reference evidence="2 3" key="1">
    <citation type="submission" date="2017-11" db="EMBL/GenBank/DDBJ databases">
        <authorList>
            <person name="Duchaud E."/>
        </authorList>
    </citation>
    <scope>NUCLEOTIDE SEQUENCE [LARGE SCALE GENOMIC DNA]</scope>
    <source>
        <strain evidence="2 3">TNO010</strain>
    </source>
</reference>
<evidence type="ECO:0000313" key="3">
    <source>
        <dbReference type="Proteomes" id="UP000490060"/>
    </source>
</evidence>
<keyword evidence="1" id="KW-0472">Membrane</keyword>
<name>A0A2I2MAP4_9FLAO</name>
<dbReference type="EMBL" id="OENE01000044">
    <property type="protein sequence ID" value="SOU89612.1"/>
    <property type="molecule type" value="Genomic_DNA"/>
</dbReference>
<dbReference type="AlphaFoldDB" id="A0A2I2MAP4"/>
<dbReference type="RefSeq" id="WP_172505793.1">
    <property type="nucleotide sequence ID" value="NZ_OENE01000044.1"/>
</dbReference>
<gene>
    <name evidence="2" type="ORF">TNO010_490003</name>
</gene>
<dbReference type="InterPro" id="IPR043733">
    <property type="entry name" value="DUF5677"/>
</dbReference>
<sequence length="275" mass="31792">MKKEIKLGTEEYLEVAQQTLDKTIRLIAKSVNKGLANTKDDVSMSFSLMVGPILDTSNSLLVLSTMGKMRDCYSLSRIIFDHVLNLGYFGAKGEETVKKALQHYHQKAFRDLDRKIEIKDLAFGIGLKDIDKAPISDKLKEALNYFTSNKGFEIRSWTGDNVFKKIEIIRDFYGKEIGMMLVINLFFIYRHSSEIMHGTLFGSLFARGMTKPESEQPNDEQELEIFHRTRISFVLICSILLNYVTFSVINKHYPRQKEMDELSELIKDFRITLYE</sequence>
<keyword evidence="1" id="KW-1133">Transmembrane helix</keyword>
<organism evidence="2 3">
    <name type="scientific">Tenacibaculum finnmarkense genomovar ulcerans</name>
    <dbReference type="NCBI Taxonomy" id="2781388"/>
    <lineage>
        <taxon>Bacteria</taxon>
        <taxon>Pseudomonadati</taxon>
        <taxon>Bacteroidota</taxon>
        <taxon>Flavobacteriia</taxon>
        <taxon>Flavobacteriales</taxon>
        <taxon>Flavobacteriaceae</taxon>
        <taxon>Tenacibaculum</taxon>
        <taxon>Tenacibaculum finnmarkense</taxon>
    </lineage>
</organism>
<protein>
    <submittedName>
        <fullName evidence="2">Uncharacterized protein</fullName>
    </submittedName>
</protein>
<accession>A0A2I2MAP4</accession>